<dbReference type="EMBL" id="JAPFFF010000014">
    <property type="protein sequence ID" value="KAK8870547.1"/>
    <property type="molecule type" value="Genomic_DNA"/>
</dbReference>
<organism evidence="12 13">
    <name type="scientific">Tritrichomonas musculus</name>
    <dbReference type="NCBI Taxonomy" id="1915356"/>
    <lineage>
        <taxon>Eukaryota</taxon>
        <taxon>Metamonada</taxon>
        <taxon>Parabasalia</taxon>
        <taxon>Tritrichomonadida</taxon>
        <taxon>Tritrichomonadidae</taxon>
        <taxon>Tritrichomonas</taxon>
    </lineage>
</organism>
<keyword evidence="3" id="KW-0808">Transferase</keyword>
<keyword evidence="13" id="KW-1185">Reference proteome</keyword>
<evidence type="ECO:0000256" key="1">
    <source>
        <dbReference type="ARBA" id="ARBA00004606"/>
    </source>
</evidence>
<comment type="catalytic activity">
    <reaction evidence="11">
        <text>3-O-(beta-D-glucosyl)-L-seryl-[EGF-like domain protein] + UDP-alpha-D-xylose = 3-O-[alpha-D-xylosyl-(1-&gt;3)-beta-D-glucosyl]-L-seryl-[EGF-like domain protein] + UDP + H(+)</text>
        <dbReference type="Rhea" id="RHEA:56064"/>
        <dbReference type="Rhea" id="RHEA-COMP:14610"/>
        <dbReference type="Rhea" id="RHEA-COMP:14611"/>
        <dbReference type="ChEBI" id="CHEBI:15378"/>
        <dbReference type="ChEBI" id="CHEBI:57632"/>
        <dbReference type="ChEBI" id="CHEBI:58223"/>
        <dbReference type="ChEBI" id="CHEBI:140575"/>
        <dbReference type="ChEBI" id="CHEBI:140576"/>
        <dbReference type="EC" id="2.4.2.42"/>
    </reaction>
</comment>
<name>A0ABR2IZX1_9EUKA</name>
<evidence type="ECO:0000256" key="6">
    <source>
        <dbReference type="ARBA" id="ARBA00022989"/>
    </source>
</evidence>
<accession>A0ABR2IZX1</accession>
<evidence type="ECO:0000256" key="8">
    <source>
        <dbReference type="ARBA" id="ARBA00023180"/>
    </source>
</evidence>
<evidence type="ECO:0000256" key="9">
    <source>
        <dbReference type="ARBA" id="ARBA00037301"/>
    </source>
</evidence>
<evidence type="ECO:0000256" key="7">
    <source>
        <dbReference type="ARBA" id="ARBA00023136"/>
    </source>
</evidence>
<keyword evidence="7" id="KW-0472">Membrane</keyword>
<protein>
    <recommendedName>
        <fullName evidence="10">UDP-D-xylose:beta-D-glucoside alpha-1,3-D-xylosyltransferase</fullName>
        <ecNumber evidence="10">2.4.2.42</ecNumber>
    </recommendedName>
</protein>
<keyword evidence="5" id="KW-0735">Signal-anchor</keyword>
<comment type="function">
    <text evidence="9">Glycosyltransferase which elongates the O-linked glucose attached to EGF-like repeats in the extracellular domain of Notch proteins by catalyzing the addition of xylose.</text>
</comment>
<reference evidence="12 13" key="1">
    <citation type="submission" date="2024-04" db="EMBL/GenBank/DDBJ databases">
        <title>Tritrichomonas musculus Genome.</title>
        <authorList>
            <person name="Alves-Ferreira E."/>
            <person name="Grigg M."/>
            <person name="Lorenzi H."/>
            <person name="Galac M."/>
        </authorList>
    </citation>
    <scope>NUCLEOTIDE SEQUENCE [LARGE SCALE GENOMIC DNA]</scope>
    <source>
        <strain evidence="12 13">EAF2021</strain>
    </source>
</reference>
<proteinExistence type="predicted"/>
<dbReference type="Gene3D" id="3.90.550.10">
    <property type="entry name" value="Spore Coat Polysaccharide Biosynthesis Protein SpsA, Chain A"/>
    <property type="match status" value="1"/>
</dbReference>
<evidence type="ECO:0000256" key="2">
    <source>
        <dbReference type="ARBA" id="ARBA00022676"/>
    </source>
</evidence>
<keyword evidence="2" id="KW-0328">Glycosyltransferase</keyword>
<dbReference type="InterPro" id="IPR051993">
    <property type="entry name" value="Glycosyltransferase_8"/>
</dbReference>
<dbReference type="PANTHER" id="PTHR46012:SF2">
    <property type="entry name" value="IP22168P"/>
    <property type="match status" value="1"/>
</dbReference>
<dbReference type="InterPro" id="IPR029044">
    <property type="entry name" value="Nucleotide-diphossugar_trans"/>
</dbReference>
<evidence type="ECO:0000256" key="3">
    <source>
        <dbReference type="ARBA" id="ARBA00022679"/>
    </source>
</evidence>
<keyword evidence="8" id="KW-0325">Glycoprotein</keyword>
<evidence type="ECO:0000256" key="5">
    <source>
        <dbReference type="ARBA" id="ARBA00022968"/>
    </source>
</evidence>
<keyword evidence="4" id="KW-0812">Transmembrane</keyword>
<sequence length="339" mass="40087">MSVYYEISNLLMDIKSKSGVQRSTTDHSNPMPVLSNSERIYMTMSINTNGVLPAVVTITSLMENSKKCFYEFYIIAEYSTNITYQKIKSLEKLYDRLKINFVEHPSQVDKFPDVIRDGYWPKAAWYRLWAPELLSNIDKIIHVDCDCFITGDLDEMYNLNMTDLNIRGVIDPSPHHSKVVRNDKYFCSGVLLMNLKRMREQKMSKKYENFIQVYSKKLNFPDQIILNSVDISNNDLLPLKYGILFVGVTPVSYYHMMRCKDRFTQKDFEDAFAHPIIAHLVWKPFRFFINQPIYIKWWETAMITCYHEEFKEKLDFYPKYEPLLNNTFINENRKTSCGK</sequence>
<dbReference type="InterPro" id="IPR002495">
    <property type="entry name" value="Glyco_trans_8"/>
</dbReference>
<evidence type="ECO:0000313" key="12">
    <source>
        <dbReference type="EMBL" id="KAK8870547.1"/>
    </source>
</evidence>
<dbReference type="PANTHER" id="PTHR46012">
    <property type="entry name" value="IP22168P"/>
    <property type="match status" value="1"/>
</dbReference>
<comment type="subcellular location">
    <subcellularLocation>
        <location evidence="1">Membrane</location>
        <topology evidence="1">Single-pass type II membrane protein</topology>
    </subcellularLocation>
</comment>
<gene>
    <name evidence="12" type="ORF">M9Y10_008433</name>
</gene>
<dbReference type="Proteomes" id="UP001470230">
    <property type="component" value="Unassembled WGS sequence"/>
</dbReference>
<evidence type="ECO:0000313" key="13">
    <source>
        <dbReference type="Proteomes" id="UP001470230"/>
    </source>
</evidence>
<evidence type="ECO:0000256" key="10">
    <source>
        <dbReference type="ARBA" id="ARBA00038854"/>
    </source>
</evidence>
<dbReference type="EC" id="2.4.2.42" evidence="10"/>
<dbReference type="Pfam" id="PF01501">
    <property type="entry name" value="Glyco_transf_8"/>
    <property type="match status" value="1"/>
</dbReference>
<evidence type="ECO:0000256" key="4">
    <source>
        <dbReference type="ARBA" id="ARBA00022692"/>
    </source>
</evidence>
<evidence type="ECO:0000256" key="11">
    <source>
        <dbReference type="ARBA" id="ARBA00049181"/>
    </source>
</evidence>
<comment type="caution">
    <text evidence="12">The sequence shown here is derived from an EMBL/GenBank/DDBJ whole genome shotgun (WGS) entry which is preliminary data.</text>
</comment>
<keyword evidence="6" id="KW-1133">Transmembrane helix</keyword>
<dbReference type="SUPFAM" id="SSF53448">
    <property type="entry name" value="Nucleotide-diphospho-sugar transferases"/>
    <property type="match status" value="1"/>
</dbReference>